<evidence type="ECO:0000259" key="2">
    <source>
        <dbReference type="PROSITE" id="PS51674"/>
    </source>
</evidence>
<dbReference type="EMBL" id="JBHSJD010000024">
    <property type="protein sequence ID" value="MFC5026406.1"/>
    <property type="molecule type" value="Genomic_DNA"/>
</dbReference>
<gene>
    <name evidence="3" type="ORF">ACFPM3_30155</name>
</gene>
<evidence type="ECO:0000256" key="1">
    <source>
        <dbReference type="SAM" id="MobiDB-lite"/>
    </source>
</evidence>
<accession>A0ABV9XQA1</accession>
<keyword evidence="4" id="KW-1185">Reference proteome</keyword>
<feature type="region of interest" description="Disordered" evidence="1">
    <location>
        <begin position="71"/>
        <end position="125"/>
    </location>
</feature>
<evidence type="ECO:0000313" key="4">
    <source>
        <dbReference type="Proteomes" id="UP001595829"/>
    </source>
</evidence>
<sequence length="125" mass="13838">MPPAAPPPPPQQHFDWRASAACAGLPPHVVFARRAAVAEPALRACRRCPVRLRCGETVAPAESWFDGVSAGRLWRNGRPVDTSRGRGRGRGRGRTHDRDRRTHDRDHDHTAPAWATSRAATEERP</sequence>
<proteinExistence type="predicted"/>
<feature type="compositionally biased region" description="Basic and acidic residues" evidence="1">
    <location>
        <begin position="94"/>
        <end position="110"/>
    </location>
</feature>
<evidence type="ECO:0000313" key="3">
    <source>
        <dbReference type="EMBL" id="MFC5026406.1"/>
    </source>
</evidence>
<feature type="domain" description="4Fe-4S Wbl-type" evidence="2">
    <location>
        <begin position="21"/>
        <end position="79"/>
    </location>
</feature>
<dbReference type="Pfam" id="PF02467">
    <property type="entry name" value="Whib"/>
    <property type="match status" value="1"/>
</dbReference>
<dbReference type="InterPro" id="IPR034768">
    <property type="entry name" value="4FE4S_WBL"/>
</dbReference>
<dbReference type="RefSeq" id="WP_345689978.1">
    <property type="nucleotide sequence ID" value="NZ_BAABIT010000001.1"/>
</dbReference>
<protein>
    <submittedName>
        <fullName evidence="3">WhiB family transcriptional regulator</fullName>
    </submittedName>
</protein>
<organism evidence="3 4">
    <name type="scientific">Streptomyces coeruleoprunus</name>
    <dbReference type="NCBI Taxonomy" id="285563"/>
    <lineage>
        <taxon>Bacteria</taxon>
        <taxon>Bacillati</taxon>
        <taxon>Actinomycetota</taxon>
        <taxon>Actinomycetes</taxon>
        <taxon>Kitasatosporales</taxon>
        <taxon>Streptomycetaceae</taxon>
        <taxon>Streptomyces</taxon>
    </lineage>
</organism>
<dbReference type="Proteomes" id="UP001595829">
    <property type="component" value="Unassembled WGS sequence"/>
</dbReference>
<reference evidence="4" key="1">
    <citation type="journal article" date="2019" name="Int. J. Syst. Evol. Microbiol.">
        <title>The Global Catalogue of Microorganisms (GCM) 10K type strain sequencing project: providing services to taxonomists for standard genome sequencing and annotation.</title>
        <authorList>
            <consortium name="The Broad Institute Genomics Platform"/>
            <consortium name="The Broad Institute Genome Sequencing Center for Infectious Disease"/>
            <person name="Wu L."/>
            <person name="Ma J."/>
        </authorList>
    </citation>
    <scope>NUCLEOTIDE SEQUENCE [LARGE SCALE GENOMIC DNA]</scope>
    <source>
        <strain evidence="4">CGMCC 4.1648</strain>
    </source>
</reference>
<name>A0ABV9XQA1_9ACTN</name>
<dbReference type="PROSITE" id="PS51674">
    <property type="entry name" value="4FE4S_WBL"/>
    <property type="match status" value="1"/>
</dbReference>
<comment type="caution">
    <text evidence="3">The sequence shown here is derived from an EMBL/GenBank/DDBJ whole genome shotgun (WGS) entry which is preliminary data.</text>
</comment>